<feature type="compositionally biased region" description="Basic and acidic residues" evidence="1">
    <location>
        <begin position="41"/>
        <end position="58"/>
    </location>
</feature>
<organism evidence="2 3">
    <name type="scientific">Fusarium irregulare</name>
    <dbReference type="NCBI Taxonomy" id="2494466"/>
    <lineage>
        <taxon>Eukaryota</taxon>
        <taxon>Fungi</taxon>
        <taxon>Dikarya</taxon>
        <taxon>Ascomycota</taxon>
        <taxon>Pezizomycotina</taxon>
        <taxon>Sordariomycetes</taxon>
        <taxon>Hypocreomycetidae</taxon>
        <taxon>Hypocreales</taxon>
        <taxon>Nectriaceae</taxon>
        <taxon>Fusarium</taxon>
        <taxon>Fusarium incarnatum-equiseti species complex</taxon>
    </lineage>
</organism>
<dbReference type="Proteomes" id="UP001152130">
    <property type="component" value="Unassembled WGS sequence"/>
</dbReference>
<evidence type="ECO:0000256" key="1">
    <source>
        <dbReference type="SAM" id="MobiDB-lite"/>
    </source>
</evidence>
<evidence type="ECO:0000313" key="2">
    <source>
        <dbReference type="EMBL" id="KAJ4009492.1"/>
    </source>
</evidence>
<dbReference type="OrthoDB" id="10336508at2759"/>
<evidence type="ECO:0000313" key="3">
    <source>
        <dbReference type="Proteomes" id="UP001152130"/>
    </source>
</evidence>
<keyword evidence="3" id="KW-1185">Reference proteome</keyword>
<name>A0A9W8PKX5_9HYPO</name>
<accession>A0A9W8PKX5</accession>
<comment type="caution">
    <text evidence="2">The sequence shown here is derived from an EMBL/GenBank/DDBJ whole genome shotgun (WGS) entry which is preliminary data.</text>
</comment>
<reference evidence="2" key="1">
    <citation type="submission" date="2022-10" db="EMBL/GenBank/DDBJ databases">
        <title>Fusarium specimens isolated from Avocado Roots.</title>
        <authorList>
            <person name="Stajich J."/>
            <person name="Roper C."/>
            <person name="Heimlech-Rivalta G."/>
        </authorList>
    </citation>
    <scope>NUCLEOTIDE SEQUENCE</scope>
    <source>
        <strain evidence="2">CF00143</strain>
    </source>
</reference>
<sequence>MDIEVGGAANMNLGLTSGPIPNMDLGVTDVINHHSKKVIREKQIADAQARADAEDRLKPKPPPPPLLIPWVEFQDIGRINHCDTRWPYYTPCTVTCDHACQVTVNFPNRDECRKGESIVIWRGSCRDNFHEAKDNVPHAVYGCTNFDIYWEDDPFDSGSGMKRHLMLKKKAYGDYYKFGVTGCDRKKPGEGFYSCKAGGGGSCTGKMESFRSSWTHPVHNAKV</sequence>
<dbReference type="AlphaFoldDB" id="A0A9W8PKX5"/>
<dbReference type="EMBL" id="JAPDHF010000013">
    <property type="protein sequence ID" value="KAJ4009492.1"/>
    <property type="molecule type" value="Genomic_DNA"/>
</dbReference>
<protein>
    <submittedName>
        <fullName evidence="2">Uncharacterized protein</fullName>
    </submittedName>
</protein>
<gene>
    <name evidence="2" type="ORF">NW766_008609</name>
</gene>
<feature type="region of interest" description="Disordered" evidence="1">
    <location>
        <begin position="41"/>
        <end position="62"/>
    </location>
</feature>
<proteinExistence type="predicted"/>